<dbReference type="InterPro" id="IPR036165">
    <property type="entry name" value="YefM-like_sf"/>
</dbReference>
<name>A0A1F5G754_9BACT</name>
<dbReference type="PANTHER" id="PTHR35377:SF4">
    <property type="entry name" value="PREVENT-HOST-DEATH FAMILY PROTEIN"/>
    <property type="match status" value="1"/>
</dbReference>
<dbReference type="STRING" id="1797714.A3D04_03335"/>
<accession>A0A1F5G754</accession>
<reference evidence="3 4" key="1">
    <citation type="journal article" date="2016" name="Nat. Commun.">
        <title>Thousands of microbial genomes shed light on interconnected biogeochemical processes in an aquifer system.</title>
        <authorList>
            <person name="Anantharaman K."/>
            <person name="Brown C.T."/>
            <person name="Hug L.A."/>
            <person name="Sharon I."/>
            <person name="Castelle C.J."/>
            <person name="Probst A.J."/>
            <person name="Thomas B.C."/>
            <person name="Singh A."/>
            <person name="Wilkins M.J."/>
            <person name="Karaoz U."/>
            <person name="Brodie E.L."/>
            <person name="Williams K.H."/>
            <person name="Hubbard S.S."/>
            <person name="Banfield J.F."/>
        </authorList>
    </citation>
    <scope>NUCLEOTIDE SEQUENCE [LARGE SCALE GENOMIC DNA]</scope>
</reference>
<dbReference type="EMBL" id="MFBD01000044">
    <property type="protein sequence ID" value="OGD87710.1"/>
    <property type="molecule type" value="Genomic_DNA"/>
</dbReference>
<dbReference type="InterPro" id="IPR006442">
    <property type="entry name" value="Antitoxin_Phd/YefM"/>
</dbReference>
<comment type="similarity">
    <text evidence="1 2">Belongs to the phD/YefM antitoxin family.</text>
</comment>
<dbReference type="Proteomes" id="UP000177369">
    <property type="component" value="Unassembled WGS sequence"/>
</dbReference>
<protein>
    <recommendedName>
        <fullName evidence="2">Antitoxin</fullName>
    </recommendedName>
</protein>
<proteinExistence type="inferred from homology"/>
<comment type="function">
    <text evidence="2">Antitoxin component of a type II toxin-antitoxin (TA) system.</text>
</comment>
<dbReference type="Gene3D" id="3.40.1620.10">
    <property type="entry name" value="YefM-like domain"/>
    <property type="match status" value="1"/>
</dbReference>
<dbReference type="Pfam" id="PF02604">
    <property type="entry name" value="PhdYeFM_antitox"/>
    <property type="match status" value="1"/>
</dbReference>
<dbReference type="AlphaFoldDB" id="A0A1F5G754"/>
<dbReference type="NCBIfam" id="TIGR01552">
    <property type="entry name" value="phd_fam"/>
    <property type="match status" value="1"/>
</dbReference>
<dbReference type="PANTHER" id="PTHR35377">
    <property type="entry name" value="ANTITOXIN VAPB49-RELATED-RELATED"/>
    <property type="match status" value="1"/>
</dbReference>
<sequence>MQVINIHQAKTQLSKLIEKALVGEDVIIAKAGKPVAKLTAYKKPLKPRKLGLLKGKIHVPDNFDDEDEEINKLFYGE</sequence>
<evidence type="ECO:0000256" key="2">
    <source>
        <dbReference type="RuleBase" id="RU362080"/>
    </source>
</evidence>
<comment type="caution">
    <text evidence="3">The sequence shown here is derived from an EMBL/GenBank/DDBJ whole genome shotgun (WGS) entry which is preliminary data.</text>
</comment>
<evidence type="ECO:0000313" key="3">
    <source>
        <dbReference type="EMBL" id="OGD87710.1"/>
    </source>
</evidence>
<dbReference type="InterPro" id="IPR051416">
    <property type="entry name" value="phD-YefM_TA_antitoxins"/>
</dbReference>
<organism evidence="3 4">
    <name type="scientific">Candidatus Curtissbacteria bacterium RIFCSPHIGHO2_02_FULL_40_16b</name>
    <dbReference type="NCBI Taxonomy" id="1797714"/>
    <lineage>
        <taxon>Bacteria</taxon>
        <taxon>Candidatus Curtissiibacteriota</taxon>
    </lineage>
</organism>
<dbReference type="SUPFAM" id="SSF143120">
    <property type="entry name" value="YefM-like"/>
    <property type="match status" value="1"/>
</dbReference>
<gene>
    <name evidence="3" type="ORF">A3D04_03335</name>
</gene>
<evidence type="ECO:0000256" key="1">
    <source>
        <dbReference type="ARBA" id="ARBA00009981"/>
    </source>
</evidence>
<evidence type="ECO:0000313" key="4">
    <source>
        <dbReference type="Proteomes" id="UP000177369"/>
    </source>
</evidence>